<evidence type="ECO:0000313" key="7">
    <source>
        <dbReference type="Proteomes" id="UP001553161"/>
    </source>
</evidence>
<dbReference type="Pfam" id="PF01614">
    <property type="entry name" value="IclR_C"/>
    <property type="match status" value="1"/>
</dbReference>
<comment type="caution">
    <text evidence="6">The sequence shown here is derived from an EMBL/GenBank/DDBJ whole genome shotgun (WGS) entry which is preliminary data.</text>
</comment>
<evidence type="ECO:0000256" key="2">
    <source>
        <dbReference type="ARBA" id="ARBA00023125"/>
    </source>
</evidence>
<dbReference type="Pfam" id="PF09339">
    <property type="entry name" value="HTH_IclR"/>
    <property type="match status" value="1"/>
</dbReference>
<dbReference type="PROSITE" id="PS51077">
    <property type="entry name" value="HTH_ICLR"/>
    <property type="match status" value="1"/>
</dbReference>
<dbReference type="PROSITE" id="PS51078">
    <property type="entry name" value="ICLR_ED"/>
    <property type="match status" value="1"/>
</dbReference>
<keyword evidence="2" id="KW-0238">DNA-binding</keyword>
<keyword evidence="3" id="KW-0804">Transcription</keyword>
<dbReference type="RefSeq" id="WP_366192748.1">
    <property type="nucleotide sequence ID" value="NZ_JBFBVU010000009.1"/>
</dbReference>
<dbReference type="Gene3D" id="1.10.10.10">
    <property type="entry name" value="Winged helix-like DNA-binding domain superfamily/Winged helix DNA-binding domain"/>
    <property type="match status" value="1"/>
</dbReference>
<evidence type="ECO:0000256" key="1">
    <source>
        <dbReference type="ARBA" id="ARBA00023015"/>
    </source>
</evidence>
<evidence type="ECO:0000256" key="3">
    <source>
        <dbReference type="ARBA" id="ARBA00023163"/>
    </source>
</evidence>
<feature type="domain" description="HTH iclR-type" evidence="4">
    <location>
        <begin position="10"/>
        <end position="72"/>
    </location>
</feature>
<dbReference type="PANTHER" id="PTHR30136:SF35">
    <property type="entry name" value="HTH-TYPE TRANSCRIPTIONAL REGULATOR RV1719"/>
    <property type="match status" value="1"/>
</dbReference>
<dbReference type="InterPro" id="IPR036388">
    <property type="entry name" value="WH-like_DNA-bd_sf"/>
</dbReference>
<keyword evidence="7" id="KW-1185">Reference proteome</keyword>
<name>A0ABV3L601_9RHOB</name>
<dbReference type="EMBL" id="JBFBVU010000009">
    <property type="protein sequence ID" value="MEV8466957.1"/>
    <property type="molecule type" value="Genomic_DNA"/>
</dbReference>
<evidence type="ECO:0000259" key="5">
    <source>
        <dbReference type="PROSITE" id="PS51078"/>
    </source>
</evidence>
<dbReference type="PANTHER" id="PTHR30136">
    <property type="entry name" value="HELIX-TURN-HELIX TRANSCRIPTIONAL REGULATOR, ICLR FAMILY"/>
    <property type="match status" value="1"/>
</dbReference>
<reference evidence="6 7" key="1">
    <citation type="submission" date="2024-07" db="EMBL/GenBank/DDBJ databases">
        <authorList>
            <person name="Kang M."/>
        </authorList>
    </citation>
    <scope>NUCLEOTIDE SEQUENCE [LARGE SCALE GENOMIC DNA]</scope>
    <source>
        <strain evidence="6 7">DFM31</strain>
    </source>
</reference>
<evidence type="ECO:0000313" key="6">
    <source>
        <dbReference type="EMBL" id="MEV8466957.1"/>
    </source>
</evidence>
<gene>
    <name evidence="6" type="ORF">AB0T83_09220</name>
</gene>
<dbReference type="InterPro" id="IPR014757">
    <property type="entry name" value="Tscrpt_reg_IclR_C"/>
</dbReference>
<dbReference type="InterPro" id="IPR005471">
    <property type="entry name" value="Tscrpt_reg_IclR_N"/>
</dbReference>
<protein>
    <submittedName>
        <fullName evidence="6">IclR family transcriptional regulator</fullName>
    </submittedName>
</protein>
<proteinExistence type="predicted"/>
<dbReference type="InterPro" id="IPR050707">
    <property type="entry name" value="HTH_MetabolicPath_Reg"/>
</dbReference>
<evidence type="ECO:0000259" key="4">
    <source>
        <dbReference type="PROSITE" id="PS51077"/>
    </source>
</evidence>
<dbReference type="InterPro" id="IPR036390">
    <property type="entry name" value="WH_DNA-bd_sf"/>
</dbReference>
<feature type="domain" description="IclR-ED" evidence="5">
    <location>
        <begin position="73"/>
        <end position="256"/>
    </location>
</feature>
<dbReference type="SUPFAM" id="SSF55781">
    <property type="entry name" value="GAF domain-like"/>
    <property type="match status" value="1"/>
</dbReference>
<sequence length="257" mass="28280">MDETDKDGTIPTNLRLLLVLEAMAEAGVPVTPTEVNRQLGLPKPTIHRLFNTLEDEGFIQREFNGRGYAPAPRLRQLSAGVLSSLRMRTARVAILKRLAAEIHETCVLAVPDRDAMIGLEQAETRHALRIQLPLRARMPLYCTASGKMFLSTFDDTPLETYITTTALADRTPRTITDPDRLAEAVRRTRDRGFGIDNGEFLNGMVSLAVPVLDGSGRLLSTLSFHAPEQRLALKDAVHLVPQLHATAARLGALIDEA</sequence>
<dbReference type="SMART" id="SM00346">
    <property type="entry name" value="HTH_ICLR"/>
    <property type="match status" value="1"/>
</dbReference>
<dbReference type="SUPFAM" id="SSF46785">
    <property type="entry name" value="Winged helix' DNA-binding domain"/>
    <property type="match status" value="1"/>
</dbReference>
<dbReference type="Proteomes" id="UP001553161">
    <property type="component" value="Unassembled WGS sequence"/>
</dbReference>
<keyword evidence="1" id="KW-0805">Transcription regulation</keyword>
<dbReference type="InterPro" id="IPR029016">
    <property type="entry name" value="GAF-like_dom_sf"/>
</dbReference>
<organism evidence="6 7">
    <name type="scientific">Meridianimarinicoccus marinus</name>
    <dbReference type="NCBI Taxonomy" id="3231483"/>
    <lineage>
        <taxon>Bacteria</taxon>
        <taxon>Pseudomonadati</taxon>
        <taxon>Pseudomonadota</taxon>
        <taxon>Alphaproteobacteria</taxon>
        <taxon>Rhodobacterales</taxon>
        <taxon>Paracoccaceae</taxon>
        <taxon>Meridianimarinicoccus</taxon>
    </lineage>
</organism>
<accession>A0ABV3L601</accession>
<dbReference type="Gene3D" id="3.30.450.40">
    <property type="match status" value="1"/>
</dbReference>